<dbReference type="InterPro" id="IPR008145">
    <property type="entry name" value="GK/Ca_channel_bsu"/>
</dbReference>
<dbReference type="PANTHER" id="PTHR11824">
    <property type="entry name" value="VOLTAGE-DEPENDENT CALCIUM CHANNEL BETA SUBUNIT"/>
    <property type="match status" value="1"/>
</dbReference>
<feature type="compositionally biased region" description="Basic residues" evidence="11">
    <location>
        <begin position="504"/>
        <end position="514"/>
    </location>
</feature>
<evidence type="ECO:0000256" key="5">
    <source>
        <dbReference type="ARBA" id="ARBA00022568"/>
    </source>
</evidence>
<evidence type="ECO:0000256" key="10">
    <source>
        <dbReference type="PROSITE-ProRule" id="PRU00192"/>
    </source>
</evidence>
<dbReference type="Pfam" id="PF00625">
    <property type="entry name" value="Guanylate_kin"/>
    <property type="match status" value="1"/>
</dbReference>
<evidence type="ECO:0000313" key="14">
    <source>
        <dbReference type="RefSeq" id="XP_022109737.1"/>
    </source>
</evidence>
<dbReference type="InterPro" id="IPR046937">
    <property type="entry name" value="CAB1-4_N_A-dom"/>
</dbReference>
<organism evidence="13 14">
    <name type="scientific">Acanthaster planci</name>
    <name type="common">Crown-of-thorns starfish</name>
    <dbReference type="NCBI Taxonomy" id="133434"/>
    <lineage>
        <taxon>Eukaryota</taxon>
        <taxon>Metazoa</taxon>
        <taxon>Echinodermata</taxon>
        <taxon>Eleutherozoa</taxon>
        <taxon>Asterozoa</taxon>
        <taxon>Asteroidea</taxon>
        <taxon>Valvatacea</taxon>
        <taxon>Valvatida</taxon>
        <taxon>Acanthasteridae</taxon>
        <taxon>Acanthaster</taxon>
    </lineage>
</organism>
<evidence type="ECO:0000256" key="4">
    <source>
        <dbReference type="ARBA" id="ARBA00022553"/>
    </source>
</evidence>
<keyword evidence="4" id="KW-0597">Phosphoprotein</keyword>
<keyword evidence="5" id="KW-0109">Calcium transport</keyword>
<feature type="compositionally biased region" description="Polar residues" evidence="11">
    <location>
        <begin position="20"/>
        <end position="45"/>
    </location>
</feature>
<protein>
    <submittedName>
        <fullName evidence="14">Voltage-dependent L-type calcium channel subunit beta-3-like isoform X3</fullName>
    </submittedName>
</protein>
<feature type="compositionally biased region" description="Polar residues" evidence="11">
    <location>
        <begin position="152"/>
        <end position="173"/>
    </location>
</feature>
<dbReference type="RefSeq" id="XP_022109737.1">
    <property type="nucleotide sequence ID" value="XM_022254045.1"/>
</dbReference>
<feature type="compositionally biased region" description="Polar residues" evidence="11">
    <location>
        <begin position="485"/>
        <end position="496"/>
    </location>
</feature>
<evidence type="ECO:0000256" key="1">
    <source>
        <dbReference type="ARBA" id="ARBA00010836"/>
    </source>
</evidence>
<evidence type="ECO:0000259" key="12">
    <source>
        <dbReference type="PROSITE" id="PS50002"/>
    </source>
</evidence>
<dbReference type="PROSITE" id="PS50002">
    <property type="entry name" value="SH3"/>
    <property type="match status" value="1"/>
</dbReference>
<feature type="compositionally biased region" description="Basic and acidic residues" evidence="11">
    <location>
        <begin position="689"/>
        <end position="705"/>
    </location>
</feature>
<sequence>MPGNMARSSSSRRDLEQVSERGTTGAGNNNIQVSATAQTQGSEDSNYGRPSDSDLSLDEEREAIRRETERQALAQLEKARTKPVAFAVRTNVAYDGSIDDDSPVQGYAITFKVKDFLHIKEKYNNDWWIGKLVREAADVGFIPSPAKLENMRLQSSTSRTKLMNNRLPQSPSGRINYLPNKAATLPLNSKSSYPTSPRHSRSTSGLSSTSNLGDIMGLANARNANSRGSTPPTPGIDMDQNGMGEVDDSETLSRSKSSTISPQPKEKRKPFFKKTENIPPYDVVPSMRPVVLVGPSLKGYEVTDMMQKALFDYLKRKFEGRISITRVTADIALAKRSVMNNPNKRAIMERSNSRSSSIAEVQAEIERIFELARSMQLVVLDCDTINHPTQLAKTSLAPILVYVKISSPKVLQRLIKSRSKSQSRNLNVQLVAADKLQQCPQELFDVILDENQLEDACEHLADYLEAYWKAAHGPEPTTPPKPTPAHNSVSRTSSPLHSLLSRVGSHRHDKHKRKGKDEHDGNNSDRYESHGDQAESGYRSDSRPDYMYPDRRDDSDHDDNRGMSPDERPRRSNDYYDNERRDNQEYDRDYDHRRHPRERTRDRDIERGRERGHDYRSEPRESSRGSRDRLNMERDMVRYESDYPDRGSQREHYEPKGRYESSERSRGSADRDRYMYPERSSGPSSGRSRTRDRDIEMEDMYEHTRSGPYPDQYSRYHDGPVERAPRDPSPSPRSRGGRP</sequence>
<evidence type="ECO:0000256" key="11">
    <source>
        <dbReference type="SAM" id="MobiDB-lite"/>
    </source>
</evidence>
<dbReference type="Pfam" id="PF12052">
    <property type="entry name" value="VGCC_beta4Aa_N"/>
    <property type="match status" value="1"/>
</dbReference>
<dbReference type="GO" id="GO:0005891">
    <property type="term" value="C:voltage-gated calcium channel complex"/>
    <property type="evidence" value="ECO:0007669"/>
    <property type="project" value="InterPro"/>
</dbReference>
<evidence type="ECO:0000256" key="2">
    <source>
        <dbReference type="ARBA" id="ARBA00022443"/>
    </source>
</evidence>
<dbReference type="Gene3D" id="3.40.50.300">
    <property type="entry name" value="P-loop containing nucleotide triphosphate hydrolases"/>
    <property type="match status" value="1"/>
</dbReference>
<keyword evidence="3" id="KW-0813">Transport</keyword>
<name>A0A8B7ZXB3_ACAPL</name>
<comment type="similarity">
    <text evidence="1">Belongs to the calcium channel beta subunit family.</text>
</comment>
<evidence type="ECO:0000256" key="9">
    <source>
        <dbReference type="ARBA" id="ARBA00023303"/>
    </source>
</evidence>
<proteinExistence type="inferred from homology"/>
<feature type="compositionally biased region" description="Polar residues" evidence="11">
    <location>
        <begin position="186"/>
        <end position="195"/>
    </location>
</feature>
<feature type="compositionally biased region" description="Low complexity" evidence="11">
    <location>
        <begin position="202"/>
        <end position="213"/>
    </location>
</feature>
<feature type="region of interest" description="Disordered" evidence="11">
    <location>
        <begin position="152"/>
        <end position="270"/>
    </location>
</feature>
<dbReference type="SMART" id="SM00072">
    <property type="entry name" value="GuKc"/>
    <property type="match status" value="1"/>
</dbReference>
<keyword evidence="6" id="KW-0106">Calcium</keyword>
<dbReference type="SUPFAM" id="SSF52540">
    <property type="entry name" value="P-loop containing nucleoside triphosphate hydrolases"/>
    <property type="match status" value="1"/>
</dbReference>
<keyword evidence="8" id="KW-0406">Ion transport</keyword>
<feature type="region of interest" description="Disordered" evidence="11">
    <location>
        <begin position="1"/>
        <end position="58"/>
    </location>
</feature>
<dbReference type="GO" id="GO:0005245">
    <property type="term" value="F:voltage-gated calcium channel activity"/>
    <property type="evidence" value="ECO:0007669"/>
    <property type="project" value="InterPro"/>
</dbReference>
<feature type="compositionally biased region" description="Basic and acidic residues" evidence="11">
    <location>
        <begin position="599"/>
        <end position="676"/>
    </location>
</feature>
<dbReference type="CDD" id="cd11863">
    <property type="entry name" value="SH3_CACNB"/>
    <property type="match status" value="1"/>
</dbReference>
<dbReference type="FunFam" id="3.40.50.300:FF:000023">
    <property type="entry name" value="Voltage-dependent L-type calcium channel subunit beta-2"/>
    <property type="match status" value="1"/>
</dbReference>
<feature type="compositionally biased region" description="Basic and acidic residues" evidence="11">
    <location>
        <begin position="714"/>
        <end position="726"/>
    </location>
</feature>
<evidence type="ECO:0000256" key="6">
    <source>
        <dbReference type="ARBA" id="ARBA00022837"/>
    </source>
</evidence>
<evidence type="ECO:0000313" key="13">
    <source>
        <dbReference type="Proteomes" id="UP000694845"/>
    </source>
</evidence>
<dbReference type="Gene3D" id="2.30.30.40">
    <property type="entry name" value="SH3 Domains"/>
    <property type="match status" value="1"/>
</dbReference>
<dbReference type="GeneID" id="110989549"/>
<keyword evidence="9" id="KW-0407">Ion channel</keyword>
<keyword evidence="2 10" id="KW-0728">SH3 domain</keyword>
<feature type="compositionally biased region" description="Basic and acidic residues" evidence="11">
    <location>
        <begin position="515"/>
        <end position="592"/>
    </location>
</feature>
<dbReference type="SUPFAM" id="SSF50044">
    <property type="entry name" value="SH3-domain"/>
    <property type="match status" value="1"/>
</dbReference>
<keyword evidence="13" id="KW-1185">Reference proteome</keyword>
<evidence type="ECO:0000256" key="7">
    <source>
        <dbReference type="ARBA" id="ARBA00022882"/>
    </source>
</evidence>
<dbReference type="AlphaFoldDB" id="A0A8B7ZXB3"/>
<gene>
    <name evidence="14" type="primary">LOC110989549</name>
</gene>
<dbReference type="PRINTS" id="PR01626">
    <property type="entry name" value="LCACHANNELB"/>
</dbReference>
<feature type="domain" description="SH3" evidence="12">
    <location>
        <begin position="83"/>
        <end position="152"/>
    </location>
</feature>
<accession>A0A8B7ZXB3</accession>
<evidence type="ECO:0000256" key="8">
    <source>
        <dbReference type="ARBA" id="ARBA00023065"/>
    </source>
</evidence>
<dbReference type="InterPro" id="IPR000584">
    <property type="entry name" value="VDCC_L_bsu"/>
</dbReference>
<feature type="compositionally biased region" description="Polar residues" evidence="11">
    <location>
        <begin position="252"/>
        <end position="262"/>
    </location>
</feature>
<dbReference type="InterPro" id="IPR036028">
    <property type="entry name" value="SH3-like_dom_sf"/>
</dbReference>
<dbReference type="OrthoDB" id="5962384at2759"/>
<dbReference type="InterPro" id="IPR001452">
    <property type="entry name" value="SH3_domain"/>
</dbReference>
<keyword evidence="7" id="KW-0851">Voltage-gated channel</keyword>
<reference evidence="14" key="1">
    <citation type="submission" date="2025-08" db="UniProtKB">
        <authorList>
            <consortium name="RefSeq"/>
        </authorList>
    </citation>
    <scope>IDENTIFICATION</scope>
</reference>
<evidence type="ECO:0000256" key="3">
    <source>
        <dbReference type="ARBA" id="ARBA00022448"/>
    </source>
</evidence>
<dbReference type="InterPro" id="IPR027417">
    <property type="entry name" value="P-loop_NTPase"/>
</dbReference>
<feature type="region of interest" description="Disordered" evidence="11">
    <location>
        <begin position="471"/>
        <end position="739"/>
    </location>
</feature>
<dbReference type="Proteomes" id="UP000694845">
    <property type="component" value="Unplaced"/>
</dbReference>